<sequence>MRAHEIGIYTILLNEMYARGHPLDLSTQRLARLCGCDKRTFLSALNILIAEGKIIPLANGLWNKRCDSIFRERAKLLEQKSLAGRSSAQKRKKINATPQQLLNTCRTDEPYNSEAQKKEKETPNGVSQKQQDKASLSADNSSSYALYCAPSCSSPSLSSAPSQEPIPTASTPVMGPTLATTSKIFTSQTLMTTPTPVTSSPSVISPTCLESPIISENSALPPKRSARKGCLRGHRLPADWQADISMAMTEGLSEEQARWQEKKFRDYWQAKSGKEALKVDWSATWRNWCRYEIERLRDTQDTRYPTPSLPRVPSHQTNRHTGEESFYQSLINYPNQKP</sequence>
<dbReference type="EMBL" id="AMQK01000003">
    <property type="protein sequence ID" value="EKS46077.1"/>
    <property type="molecule type" value="Genomic_DNA"/>
</dbReference>
<evidence type="ECO:0008006" key="4">
    <source>
        <dbReference type="Google" id="ProtNLM"/>
    </source>
</evidence>
<feature type="compositionally biased region" description="Polar residues" evidence="1">
    <location>
        <begin position="96"/>
        <end position="105"/>
    </location>
</feature>
<dbReference type="GeneID" id="4685136"/>
<evidence type="ECO:0000313" key="3">
    <source>
        <dbReference type="Proteomes" id="UP000009359"/>
    </source>
</evidence>
<accession>A0ABN0IHT7</accession>
<dbReference type="InterPro" id="IPR010781">
    <property type="entry name" value="DUF1376"/>
</dbReference>
<dbReference type="RefSeq" id="WP_005766021.1">
    <property type="nucleotide sequence ID" value="NZ_AMQK01000003.1"/>
</dbReference>
<comment type="caution">
    <text evidence="2">The sequence shown here is derived from an EMBL/GenBank/DDBJ whole genome shotgun (WGS) entry which is preliminary data.</text>
</comment>
<gene>
    <name evidence="2" type="ORF">BbINS_00905</name>
</gene>
<proteinExistence type="predicted"/>
<feature type="compositionally biased region" description="Polar residues" evidence="1">
    <location>
        <begin position="326"/>
        <end position="338"/>
    </location>
</feature>
<protein>
    <recommendedName>
        <fullName evidence="4">Phage related protein</fullName>
    </recommendedName>
</protein>
<dbReference type="Proteomes" id="UP000009359">
    <property type="component" value="Unassembled WGS sequence"/>
</dbReference>
<dbReference type="Pfam" id="PF07120">
    <property type="entry name" value="DUF1376"/>
    <property type="match status" value="1"/>
</dbReference>
<evidence type="ECO:0000256" key="1">
    <source>
        <dbReference type="SAM" id="MobiDB-lite"/>
    </source>
</evidence>
<feature type="region of interest" description="Disordered" evidence="1">
    <location>
        <begin position="87"/>
        <end position="135"/>
    </location>
</feature>
<organism evidence="2 3">
    <name type="scientific">Bartonella bacilliformis INS</name>
    <dbReference type="NCBI Taxonomy" id="1206782"/>
    <lineage>
        <taxon>Bacteria</taxon>
        <taxon>Pseudomonadati</taxon>
        <taxon>Pseudomonadota</taxon>
        <taxon>Alphaproteobacteria</taxon>
        <taxon>Hyphomicrobiales</taxon>
        <taxon>Bartonellaceae</taxon>
        <taxon>Bartonella</taxon>
    </lineage>
</organism>
<evidence type="ECO:0000313" key="2">
    <source>
        <dbReference type="EMBL" id="EKS46077.1"/>
    </source>
</evidence>
<keyword evidence="3" id="KW-1185">Reference proteome</keyword>
<reference evidence="2 3" key="1">
    <citation type="journal article" date="2013" name="Genome Announc.">
        <title>Whole Genome Sequencing and Comparative Analysis of Bartonella bacilliformis Strain INS, the Causative Agent of Carrion's Disease.</title>
        <authorList>
            <person name="Tarazona D."/>
            <person name="Padilla C."/>
            <person name="Caceres O."/>
            <person name="Montenegro J.D."/>
            <person name="Bailon H."/>
            <person name="Ventura G."/>
            <person name="Mendoza G."/>
            <person name="Anaya E."/>
            <person name="Guio H."/>
        </authorList>
    </citation>
    <scope>NUCLEOTIDE SEQUENCE [LARGE SCALE GENOMIC DNA]</scope>
    <source>
        <strain evidence="2 3">INS</strain>
    </source>
</reference>
<feature type="compositionally biased region" description="Polar residues" evidence="1">
    <location>
        <begin position="124"/>
        <end position="135"/>
    </location>
</feature>
<feature type="region of interest" description="Disordered" evidence="1">
    <location>
        <begin position="300"/>
        <end position="338"/>
    </location>
</feature>
<name>A0ABN0IHT7_BARBA</name>